<organism evidence="1 2">
    <name type="scientific">Nitrospira moscoviensis</name>
    <dbReference type="NCBI Taxonomy" id="42253"/>
    <lineage>
        <taxon>Bacteria</taxon>
        <taxon>Pseudomonadati</taxon>
        <taxon>Nitrospirota</taxon>
        <taxon>Nitrospiria</taxon>
        <taxon>Nitrospirales</taxon>
        <taxon>Nitrospiraceae</taxon>
        <taxon>Nitrospira</taxon>
    </lineage>
</organism>
<dbReference type="InterPro" id="IPR023346">
    <property type="entry name" value="Lysozyme-like_dom_sf"/>
</dbReference>
<name>A0A0K2GBP9_NITMO</name>
<sequence>MPPRSTRRNRRARRRRSGRRLYKSLYRFARRRWRELRLFLRAWWKSPPALRLVVGAALAVALWLTVNWVYHAANKPAEVLFPLDTALDKSLADTWREYGALFREHSTAVITPELLASLAQVEGAGNPVAHTYWRWRPAWNPFEVYRPASSAVGMFQMTDGTFQEAKRFCIHDHAVVEDGPWHDLRSCWFNSLYLRVLPTHAIEMTAAYLDRRVARALADHRLTAATLHQKQDLAAVIHLCGAGAGQAFARRGFRLLPRERCGDHDARAYLARVQSMQRQFARLAAGGTLGRLVRKP</sequence>
<keyword evidence="2" id="KW-1185">Reference proteome</keyword>
<gene>
    <name evidence="1" type="ORF">NITMOv2_1958</name>
</gene>
<dbReference type="PATRIC" id="fig|42253.5.peg.1929"/>
<dbReference type="STRING" id="42253.NITMOv2_1958"/>
<dbReference type="OrthoDB" id="9778480at2"/>
<dbReference type="Gene3D" id="1.10.530.10">
    <property type="match status" value="1"/>
</dbReference>
<reference evidence="1 2" key="1">
    <citation type="journal article" date="2015" name="Proc. Natl. Acad. Sci. U.S.A.">
        <title>Expanded metabolic versatility of ubiquitous nitrite-oxidizing bacteria from the genus Nitrospira.</title>
        <authorList>
            <person name="Koch H."/>
            <person name="Lucker S."/>
            <person name="Albertsen M."/>
            <person name="Kitzinger K."/>
            <person name="Herbold C."/>
            <person name="Spieck E."/>
            <person name="Nielsen P.H."/>
            <person name="Wagner M."/>
            <person name="Daims H."/>
        </authorList>
    </citation>
    <scope>NUCLEOTIDE SEQUENCE [LARGE SCALE GENOMIC DNA]</scope>
    <source>
        <strain evidence="1 2">NSP M-1</strain>
    </source>
</reference>
<dbReference type="RefSeq" id="WP_145976247.1">
    <property type="nucleotide sequence ID" value="NZ_CP011801.1"/>
</dbReference>
<evidence type="ECO:0000313" key="2">
    <source>
        <dbReference type="Proteomes" id="UP000069205"/>
    </source>
</evidence>
<dbReference type="EMBL" id="CP011801">
    <property type="protein sequence ID" value="ALA58375.1"/>
    <property type="molecule type" value="Genomic_DNA"/>
</dbReference>
<evidence type="ECO:0000313" key="1">
    <source>
        <dbReference type="EMBL" id="ALA58375.1"/>
    </source>
</evidence>
<dbReference type="SUPFAM" id="SSF53955">
    <property type="entry name" value="Lysozyme-like"/>
    <property type="match status" value="1"/>
</dbReference>
<accession>A0A0K2GBP9</accession>
<dbReference type="Proteomes" id="UP000069205">
    <property type="component" value="Chromosome"/>
</dbReference>
<dbReference type="AlphaFoldDB" id="A0A0K2GBP9"/>
<protein>
    <submittedName>
        <fullName evidence="1">Uncharacterized protein</fullName>
    </submittedName>
</protein>
<proteinExistence type="predicted"/>
<dbReference type="KEGG" id="nmv:NITMOv2_1958"/>